<organism evidence="2 3">
    <name type="scientific">Escherichia coli</name>
    <dbReference type="NCBI Taxonomy" id="562"/>
    <lineage>
        <taxon>Bacteria</taxon>
        <taxon>Pseudomonadati</taxon>
        <taxon>Pseudomonadota</taxon>
        <taxon>Gammaproteobacteria</taxon>
        <taxon>Enterobacterales</taxon>
        <taxon>Enterobacteriaceae</taxon>
        <taxon>Escherichia</taxon>
    </lineage>
</organism>
<dbReference type="GO" id="GO:0016887">
    <property type="term" value="F:ATP hydrolysis activity"/>
    <property type="evidence" value="ECO:0007669"/>
    <property type="project" value="InterPro"/>
</dbReference>
<dbReference type="EMBL" id="UGCO01000001">
    <property type="protein sequence ID" value="STI76778.1"/>
    <property type="molecule type" value="Genomic_DNA"/>
</dbReference>
<dbReference type="PANTHER" id="PTHR43394">
    <property type="entry name" value="ATP-DEPENDENT PERMEASE MDL1, MITOCHONDRIAL"/>
    <property type="match status" value="1"/>
</dbReference>
<dbReference type="Pfam" id="PF00005">
    <property type="entry name" value="ABC_tran"/>
    <property type="match status" value="1"/>
</dbReference>
<dbReference type="InterPro" id="IPR027417">
    <property type="entry name" value="P-loop_NTPase"/>
</dbReference>
<gene>
    <name evidence="2" type="primary">cydD_3</name>
    <name evidence="2" type="ORF">NCTC8985_02044</name>
</gene>
<dbReference type="GO" id="GO:0090374">
    <property type="term" value="P:oligopeptide export from mitochondrion"/>
    <property type="evidence" value="ECO:0007669"/>
    <property type="project" value="TreeGrafter"/>
</dbReference>
<feature type="domain" description="ABC transporter" evidence="1">
    <location>
        <begin position="28"/>
        <end position="65"/>
    </location>
</feature>
<dbReference type="GO" id="GO:0005524">
    <property type="term" value="F:ATP binding"/>
    <property type="evidence" value="ECO:0007669"/>
    <property type="project" value="UniProtKB-KW"/>
</dbReference>
<evidence type="ECO:0000313" key="2">
    <source>
        <dbReference type="EMBL" id="STI76778.1"/>
    </source>
</evidence>
<dbReference type="Proteomes" id="UP000254405">
    <property type="component" value="Unassembled WGS sequence"/>
</dbReference>
<dbReference type="GO" id="GO:0015421">
    <property type="term" value="F:ABC-type oligopeptide transporter activity"/>
    <property type="evidence" value="ECO:0007669"/>
    <property type="project" value="TreeGrafter"/>
</dbReference>
<dbReference type="PANTHER" id="PTHR43394:SF1">
    <property type="entry name" value="ATP-BINDING CASSETTE SUB-FAMILY B MEMBER 10, MITOCHONDRIAL"/>
    <property type="match status" value="1"/>
</dbReference>
<evidence type="ECO:0000313" key="3">
    <source>
        <dbReference type="Proteomes" id="UP000254405"/>
    </source>
</evidence>
<reference evidence="2 3" key="1">
    <citation type="submission" date="2018-06" db="EMBL/GenBank/DDBJ databases">
        <authorList>
            <consortium name="Pathogen Informatics"/>
            <person name="Doyle S."/>
        </authorList>
    </citation>
    <scope>NUCLEOTIDE SEQUENCE [LARGE SCALE GENOMIC DNA]</scope>
    <source>
        <strain evidence="2 3">NCTC8985</strain>
    </source>
</reference>
<dbReference type="InterPro" id="IPR039421">
    <property type="entry name" value="Type_1_exporter"/>
</dbReference>
<dbReference type="InterPro" id="IPR003439">
    <property type="entry name" value="ABC_transporter-like_ATP-bd"/>
</dbReference>
<protein>
    <submittedName>
        <fullName evidence="2">ABC transporter ATP-binding protein/permease</fullName>
    </submittedName>
</protein>
<proteinExistence type="predicted"/>
<keyword evidence="2" id="KW-0547">Nucleotide-binding</keyword>
<accession>A0A376TIW0</accession>
<dbReference type="AlphaFoldDB" id="A0A376TIW0"/>
<evidence type="ECO:0000259" key="1">
    <source>
        <dbReference type="Pfam" id="PF00005"/>
    </source>
</evidence>
<dbReference type="Gene3D" id="3.40.50.300">
    <property type="entry name" value="P-loop containing nucleotide triphosphate hydrolases"/>
    <property type="match status" value="1"/>
</dbReference>
<dbReference type="SUPFAM" id="SSF52540">
    <property type="entry name" value="P-loop containing nucleoside triphosphate hydrolases"/>
    <property type="match status" value="1"/>
</dbReference>
<keyword evidence="2" id="KW-0067">ATP-binding</keyword>
<name>A0A376TIW0_ECOLX</name>
<sequence>MPANKNYKQRWITPGSASFLPLLPQGVDTPVGDQAARLSVGQAQRVAVARALLNPCSLLLLDEPAASLDAHSEQRVMEALNAASLRQTTLMVTHQLEDLADWDVIWVMQDGRIIEQGTLRGIKCGWWPIRHITGPSSGGDLNARFATLSGTV</sequence>